<evidence type="ECO:0000313" key="13">
    <source>
        <dbReference type="EMBL" id="KAK7054453.1"/>
    </source>
</evidence>
<name>A0AAW0DS77_9AGAR</name>
<dbReference type="SUPFAM" id="SSF51445">
    <property type="entry name" value="(Trans)glycosidases"/>
    <property type="match status" value="1"/>
</dbReference>
<feature type="region of interest" description="Disordered" evidence="11">
    <location>
        <begin position="19"/>
        <end position="66"/>
    </location>
</feature>
<dbReference type="Gene3D" id="3.40.50.1700">
    <property type="entry name" value="Glycoside hydrolase family 3 C-terminal domain"/>
    <property type="match status" value="1"/>
</dbReference>
<dbReference type="EMBL" id="JAYKXP010000009">
    <property type="protein sequence ID" value="KAK7054453.1"/>
    <property type="molecule type" value="Genomic_DNA"/>
</dbReference>
<dbReference type="InterPro" id="IPR036881">
    <property type="entry name" value="Glyco_hydro_3_C_sf"/>
</dbReference>
<feature type="domain" description="Fibronectin type III-like" evidence="12">
    <location>
        <begin position="819"/>
        <end position="888"/>
    </location>
</feature>
<dbReference type="FunFam" id="3.40.50.1700:FF:000003">
    <property type="entry name" value="Probable beta-glucosidase"/>
    <property type="match status" value="1"/>
</dbReference>
<dbReference type="PANTHER" id="PTHR42715">
    <property type="entry name" value="BETA-GLUCOSIDASE"/>
    <property type="match status" value="1"/>
</dbReference>
<evidence type="ECO:0000256" key="7">
    <source>
        <dbReference type="ARBA" id="ARBA00023180"/>
    </source>
</evidence>
<evidence type="ECO:0000256" key="9">
    <source>
        <dbReference type="ARBA" id="ARBA00023295"/>
    </source>
</evidence>
<evidence type="ECO:0000313" key="14">
    <source>
        <dbReference type="Proteomes" id="UP001383192"/>
    </source>
</evidence>
<gene>
    <name evidence="13" type="ORF">VNI00_003651</name>
</gene>
<dbReference type="Pfam" id="PF00933">
    <property type="entry name" value="Glyco_hydro_3"/>
    <property type="match status" value="1"/>
</dbReference>
<dbReference type="PANTHER" id="PTHR42715:SF2">
    <property type="entry name" value="BETA-GLUCOSIDASE F-RELATED"/>
    <property type="match status" value="1"/>
</dbReference>
<dbReference type="InterPro" id="IPR013783">
    <property type="entry name" value="Ig-like_fold"/>
</dbReference>
<dbReference type="GO" id="GO:0030245">
    <property type="term" value="P:cellulose catabolic process"/>
    <property type="evidence" value="ECO:0007669"/>
    <property type="project" value="UniProtKB-KW"/>
</dbReference>
<reference evidence="13 14" key="1">
    <citation type="submission" date="2024-01" db="EMBL/GenBank/DDBJ databases">
        <title>A draft genome for a cacao thread blight-causing isolate of Paramarasmius palmivorus.</title>
        <authorList>
            <person name="Baruah I.K."/>
            <person name="Bukari Y."/>
            <person name="Amoako-Attah I."/>
            <person name="Meinhardt L.W."/>
            <person name="Bailey B.A."/>
            <person name="Cohen S.P."/>
        </authorList>
    </citation>
    <scope>NUCLEOTIDE SEQUENCE [LARGE SCALE GENOMIC DNA]</scope>
    <source>
        <strain evidence="13 14">GH-12</strain>
    </source>
</reference>
<evidence type="ECO:0000256" key="5">
    <source>
        <dbReference type="ARBA" id="ARBA00022801"/>
    </source>
</evidence>
<evidence type="ECO:0000256" key="11">
    <source>
        <dbReference type="SAM" id="MobiDB-lite"/>
    </source>
</evidence>
<dbReference type="GO" id="GO:0008422">
    <property type="term" value="F:beta-glucosidase activity"/>
    <property type="evidence" value="ECO:0007669"/>
    <property type="project" value="UniProtKB-EC"/>
</dbReference>
<comment type="caution">
    <text evidence="13">The sequence shown here is derived from an EMBL/GenBank/DDBJ whole genome shotgun (WGS) entry which is preliminary data.</text>
</comment>
<sequence>MFALWLACLPFVLAQESSFPPSTVSSAAPSSSFFSESLPPSSSAFSSSFPTDIPPSSSFESASSGITSAPSSDISSTFASSSEASSAPSSASNASVSISVIPTSTATSADGSPQTTTRNFVPIQPYTFTPFPVPSQAPIPGVFPETDPNNPPPVGAAVIPNFEAAWATAYQKAKARIADFTLEQKINVTTGVGWMEGRCVGNIPPVGDWPGLCLEDSPLGVRFGDYVTAFPAGINAAATWNRDLIRARGIAMGEEHKGKGVNIALGPMMNMGRVAEGGRNWEGFGADPYLVGESAYETILGMQQGGVQACAKHYIFNEQEHKRTMSSSDVDDRTAHEIYAHPFLRSVQAGVASVMCSYNLDNGTYACEDDKMMNDILKREFAFQGFIMSDWQATMSTISVITGLDMTMPGDITFNSGDSYFGGNLTAYVQNGTIPEARVDDMATRIIAAWYLLHQDAPSYPPVNFDAFKPDSEETNEHIDVQADHGDLVRKIGAASTILLKNTNGALPLTGNERSIFMAGGGGPPIIGPNRFGDQGGIEDGILAMGWGSGTANFTYLISPYEAIQQRARKSKGRASISWMFENFNFPRAGNMAIKKDVALVFLNSDSGEQYINFDGNEGDRKNLTAWHGGDELVLTVAAQNKNTIVVMNSVGPVIVEPWIDHPNVTAVLWAGLQGNEAGNAIADVLYGDWNPSGRLPYTIAKRPEDYSAQLVLGGTDQDILVIPYTEGLEIDYRHFDAHGIEPRFEFGFGLSYTTWEYSDLEISTIDSSDGQYAEQEAAWARGEATQIEVGSSAAFWLHRPAFNVTFNVQNTGDVYGGDIPQVYLNMPISSGEPPSILKGFTNTEVLPGETKRVSIFLSRYDASFWDVVAQGWRKPEGAIGVTVARSSRDGKLIGQLPA</sequence>
<dbReference type="InterPro" id="IPR002772">
    <property type="entry name" value="Glyco_hydro_3_C"/>
</dbReference>
<dbReference type="AlphaFoldDB" id="A0AAW0DS77"/>
<dbReference type="Pfam" id="PF01915">
    <property type="entry name" value="Glyco_hydro_3_C"/>
    <property type="match status" value="1"/>
</dbReference>
<keyword evidence="5" id="KW-0378">Hydrolase</keyword>
<comment type="pathway">
    <text evidence="2">Glycan metabolism; cellulose degradation.</text>
</comment>
<organism evidence="13 14">
    <name type="scientific">Paramarasmius palmivorus</name>
    <dbReference type="NCBI Taxonomy" id="297713"/>
    <lineage>
        <taxon>Eukaryota</taxon>
        <taxon>Fungi</taxon>
        <taxon>Dikarya</taxon>
        <taxon>Basidiomycota</taxon>
        <taxon>Agaricomycotina</taxon>
        <taxon>Agaricomycetes</taxon>
        <taxon>Agaricomycetidae</taxon>
        <taxon>Agaricales</taxon>
        <taxon>Marasmiineae</taxon>
        <taxon>Marasmiaceae</taxon>
        <taxon>Paramarasmius</taxon>
    </lineage>
</organism>
<keyword evidence="7" id="KW-0325">Glycoprotein</keyword>
<dbReference type="Proteomes" id="UP001383192">
    <property type="component" value="Unassembled WGS sequence"/>
</dbReference>
<evidence type="ECO:0000256" key="3">
    <source>
        <dbReference type="ARBA" id="ARBA00005336"/>
    </source>
</evidence>
<dbReference type="EC" id="3.2.1.21" evidence="4"/>
<dbReference type="InterPro" id="IPR001764">
    <property type="entry name" value="Glyco_hydro_3_N"/>
</dbReference>
<comment type="catalytic activity">
    <reaction evidence="1">
        <text>Hydrolysis of terminal, non-reducing beta-D-glucosyl residues with release of beta-D-glucose.</text>
        <dbReference type="EC" id="3.2.1.21"/>
    </reaction>
</comment>
<proteinExistence type="inferred from homology"/>
<keyword evidence="9" id="KW-0326">Glycosidase</keyword>
<evidence type="ECO:0000256" key="4">
    <source>
        <dbReference type="ARBA" id="ARBA00012744"/>
    </source>
</evidence>
<dbReference type="SMART" id="SM01217">
    <property type="entry name" value="Fn3_like"/>
    <property type="match status" value="1"/>
</dbReference>
<accession>A0AAW0DS77</accession>
<protein>
    <recommendedName>
        <fullName evidence="4">beta-glucosidase</fullName>
        <ecNumber evidence="4">3.2.1.21</ecNumber>
    </recommendedName>
</protein>
<dbReference type="Pfam" id="PF14310">
    <property type="entry name" value="Fn3-like"/>
    <property type="match status" value="1"/>
</dbReference>
<evidence type="ECO:0000259" key="12">
    <source>
        <dbReference type="SMART" id="SM01217"/>
    </source>
</evidence>
<dbReference type="InterPro" id="IPR017853">
    <property type="entry name" value="GH"/>
</dbReference>
<keyword evidence="10" id="KW-0624">Polysaccharide degradation</keyword>
<keyword evidence="8" id="KW-0119">Carbohydrate metabolism</keyword>
<evidence type="ECO:0000256" key="10">
    <source>
        <dbReference type="ARBA" id="ARBA00023326"/>
    </source>
</evidence>
<keyword evidence="14" id="KW-1185">Reference proteome</keyword>
<dbReference type="SUPFAM" id="SSF52279">
    <property type="entry name" value="Beta-D-glucan exohydrolase, C-terminal domain"/>
    <property type="match status" value="1"/>
</dbReference>
<keyword evidence="6" id="KW-0136">Cellulose degradation</keyword>
<dbReference type="FunFam" id="3.20.20.300:FF:000002">
    <property type="entry name" value="Probable beta-glucosidase"/>
    <property type="match status" value="1"/>
</dbReference>
<dbReference type="InterPro" id="IPR050288">
    <property type="entry name" value="Cellulose_deg_GH3"/>
</dbReference>
<evidence type="ECO:0000256" key="6">
    <source>
        <dbReference type="ARBA" id="ARBA00023001"/>
    </source>
</evidence>
<comment type="similarity">
    <text evidence="3">Belongs to the glycosyl hydrolase 3 family.</text>
</comment>
<evidence type="ECO:0000256" key="2">
    <source>
        <dbReference type="ARBA" id="ARBA00004987"/>
    </source>
</evidence>
<dbReference type="InterPro" id="IPR036962">
    <property type="entry name" value="Glyco_hydro_3_N_sf"/>
</dbReference>
<dbReference type="InterPro" id="IPR026891">
    <property type="entry name" value="Fn3-like"/>
</dbReference>
<dbReference type="Gene3D" id="2.60.40.10">
    <property type="entry name" value="Immunoglobulins"/>
    <property type="match status" value="1"/>
</dbReference>
<dbReference type="PRINTS" id="PR00133">
    <property type="entry name" value="GLHYDRLASE3"/>
</dbReference>
<dbReference type="Gene3D" id="3.20.20.300">
    <property type="entry name" value="Glycoside hydrolase, family 3, N-terminal domain"/>
    <property type="match status" value="1"/>
</dbReference>
<evidence type="ECO:0000256" key="8">
    <source>
        <dbReference type="ARBA" id="ARBA00023277"/>
    </source>
</evidence>
<evidence type="ECO:0000256" key="1">
    <source>
        <dbReference type="ARBA" id="ARBA00000448"/>
    </source>
</evidence>